<dbReference type="SUPFAM" id="SSF50998">
    <property type="entry name" value="Quinoprotein alcohol dehydrogenase-like"/>
    <property type="match status" value="1"/>
</dbReference>
<dbReference type="InterPro" id="IPR010513">
    <property type="entry name" value="KEN_dom"/>
</dbReference>
<dbReference type="PANTHER" id="PTHR13954:SF6">
    <property type="entry name" value="NON-SPECIFIC SERINE_THREONINE PROTEIN KINASE"/>
    <property type="match status" value="1"/>
</dbReference>
<dbReference type="PANTHER" id="PTHR13954">
    <property type="entry name" value="IRE1-RELATED"/>
    <property type="match status" value="1"/>
</dbReference>
<evidence type="ECO:0000256" key="8">
    <source>
        <dbReference type="ARBA" id="ARBA00023136"/>
    </source>
</evidence>
<protein>
    <submittedName>
        <fullName evidence="13">Bifunctional endoribonuclease/protein kinase ire1</fullName>
        <ecNumber evidence="13">2.7.11.1</ecNumber>
    </submittedName>
</protein>
<gene>
    <name evidence="13" type="primary">IRE1_2</name>
    <name evidence="13" type="ORF">HK105_204082</name>
</gene>
<sequence>MPSLLESFAYNPVNWVLTAVLFHAVRTALFPEKIKIAPPKHPHVIELRTFTPKELARFDGKDGRPIYMSVDGMVFDVSRGRGFYGPGSMYENFSGRDASRGLAKNSFELDMLSPIDGPIDKLADLAPHEREALAEWKHFYLGKGSTTSAGDVLIVATIDGGLHGLDRTTGQLLWTAETEGGPLVHVASGPALVDTPLAEEHSAPQVVVPAASPRNSDDDDDRDDGGDGDGGGTASPTFVHSAEDGHEALHSRLPLQLQRGQAPPLGPTVVQGGPWDGFFVPEPAGSGDLYFLSQDGLEKFRMPLKDIVDQHSSFVKNNYAFTSSKTSILIAIDPLTGRIFKTFSSSRQNTPSDLVRVPESAVFISRTQYVLNIFSRQGDLKYNITFSEFSPSSEPELLDGAGTDPLDNTRGASTLSFNAHVSGLFSFHTRSGELVETKFSTPTVTLFGVLTDSLGNRHLTKIEAPYKPNRGAASNPVDSASDAPEGDRQIRSYIGSIDGTMYILSGRQFPHLDMSSRDDRPRLAMPDEQIAQISDSPYESAGSSDHAQGRTSSGGNGGGVVRASLAPVCAPGAENYPKCLVGDVIDSLPGHAQPRTTGSAAKGSHDGLDDMEWMLPVSITFVAFFFGALWISFGRRRLAAAKKHDGMAAHGTLLPSGVVPDQRQQPENTDHGPASDTAHLLSVSVEMSGTSEPDRDSRQAHEVLKNFAQDAQLSDVRSDSEMPRPPTPSKAAKRRKAKRDKAVREQEHPDADSPEPNTRSSASSDPQPIASTNPSSLQVLSLTDEVLGYGSHGTIVYKGYFEGREVAIKRLLIQFYDVADHEVKILQESDHHPNVVRSTREQEQCEGFMYIALELCPASLFDLVERSNLPHYDELRRCLKPKEMLSEIMAGLQHLHLMKIVHRDLKPQNILIGGPKNKKNRKPRVMISDFGLGKRLADDQSSFHNTVGFGGGTAGWRAPECLLALAHASQVSSGEPLPDDDDADWETARGGKPGALLPTFVASAAGGSRALGSNGPIRITRAVDIFSIGCVFFYVLTGGGHPFGDKFSREMNVLRGNFRLDALDVLKEESVLAKDLIKRMISKDPSKRPDAASVLRHPFFWTPLQRLTFLQEVSDRFEAESKEPPSALVKLLERGAAKVTGGDWCRRIDRSILDDLGKYRKYDGASVQDLLRALRNKKHHYQDLSASARKGLGPMPSGFLMYFETRFPHLLMHCFGVVCESRVLRADPVFEVSDQGDGGTGRRDRAAADGAAQGDGGSGTLDQGEPSGAGNRSTSPAASPTEGGPAVTDQAAKSQATVESKLEHVRSRLEYARDKVSAKLSKSSDGLGPGGQRRPAAGQPHRTNTGVFGFLGELAAELTDALGTMGGGIRLD</sequence>
<dbReference type="CDD" id="cd10422">
    <property type="entry name" value="RNase_Ire1"/>
    <property type="match status" value="1"/>
</dbReference>
<feature type="region of interest" description="Disordered" evidence="9">
    <location>
        <begin position="707"/>
        <end position="777"/>
    </location>
</feature>
<name>A0ABR4N9X7_9FUNG</name>
<evidence type="ECO:0000256" key="1">
    <source>
        <dbReference type="ARBA" id="ARBA00004167"/>
    </source>
</evidence>
<feature type="compositionally biased region" description="Acidic residues" evidence="9">
    <location>
        <begin position="217"/>
        <end position="227"/>
    </location>
</feature>
<feature type="region of interest" description="Disordered" evidence="9">
    <location>
        <begin position="1313"/>
        <end position="1344"/>
    </location>
</feature>
<dbReference type="SUPFAM" id="SSF55856">
    <property type="entry name" value="Cytochrome b5-like heme/steroid binding domain"/>
    <property type="match status" value="1"/>
</dbReference>
<evidence type="ECO:0000256" key="4">
    <source>
        <dbReference type="ARBA" id="ARBA00022729"/>
    </source>
</evidence>
<dbReference type="GO" id="GO:0004674">
    <property type="term" value="F:protein serine/threonine kinase activity"/>
    <property type="evidence" value="ECO:0007669"/>
    <property type="project" value="UniProtKB-EC"/>
</dbReference>
<dbReference type="PROSITE" id="PS51392">
    <property type="entry name" value="KEN"/>
    <property type="match status" value="1"/>
</dbReference>
<keyword evidence="2 13" id="KW-0808">Transferase</keyword>
<dbReference type="InterPro" id="IPR018391">
    <property type="entry name" value="PQQ_b-propeller_rpt"/>
</dbReference>
<feature type="region of interest" description="Disordered" evidence="9">
    <location>
        <begin position="201"/>
        <end position="245"/>
    </location>
</feature>
<feature type="region of interest" description="Disordered" evidence="9">
    <location>
        <begin position="535"/>
        <end position="558"/>
    </location>
</feature>
<feature type="region of interest" description="Disordered" evidence="9">
    <location>
        <begin position="1231"/>
        <end position="1301"/>
    </location>
</feature>
<dbReference type="SMART" id="SM00580">
    <property type="entry name" value="PUG"/>
    <property type="match status" value="1"/>
</dbReference>
<feature type="compositionally biased region" description="Polar residues" evidence="9">
    <location>
        <begin position="755"/>
        <end position="777"/>
    </location>
</feature>
<dbReference type="Pfam" id="PF06479">
    <property type="entry name" value="Ribonuc_2-5A"/>
    <property type="match status" value="1"/>
</dbReference>
<dbReference type="EC" id="2.7.11.1" evidence="13"/>
<evidence type="ECO:0000256" key="10">
    <source>
        <dbReference type="SAM" id="Phobius"/>
    </source>
</evidence>
<evidence type="ECO:0000313" key="14">
    <source>
        <dbReference type="Proteomes" id="UP001527925"/>
    </source>
</evidence>
<keyword evidence="14" id="KW-1185">Reference proteome</keyword>
<evidence type="ECO:0000259" key="11">
    <source>
        <dbReference type="PROSITE" id="PS50011"/>
    </source>
</evidence>
<dbReference type="InterPro" id="IPR038357">
    <property type="entry name" value="KEN_sf"/>
</dbReference>
<feature type="region of interest" description="Disordered" evidence="9">
    <location>
        <begin position="461"/>
        <end position="487"/>
    </location>
</feature>
<keyword evidence="6" id="KW-0067">ATP-binding</keyword>
<comment type="subcellular location">
    <subcellularLocation>
        <location evidence="1">Membrane</location>
        <topology evidence="1">Single-pass membrane protein</topology>
    </subcellularLocation>
</comment>
<feature type="region of interest" description="Disordered" evidence="9">
    <location>
        <begin position="651"/>
        <end position="676"/>
    </location>
</feature>
<evidence type="ECO:0000256" key="6">
    <source>
        <dbReference type="ARBA" id="ARBA00022840"/>
    </source>
</evidence>
<accession>A0ABR4N9X7</accession>
<evidence type="ECO:0000256" key="2">
    <source>
        <dbReference type="ARBA" id="ARBA00022679"/>
    </source>
</evidence>
<keyword evidence="3 10" id="KW-0812">Transmembrane</keyword>
<dbReference type="PROSITE" id="PS00108">
    <property type="entry name" value="PROTEIN_KINASE_ST"/>
    <property type="match status" value="1"/>
</dbReference>
<evidence type="ECO:0000256" key="7">
    <source>
        <dbReference type="ARBA" id="ARBA00022989"/>
    </source>
</evidence>
<comment type="caution">
    <text evidence="13">The sequence shown here is derived from an EMBL/GenBank/DDBJ whole genome shotgun (WGS) entry which is preliminary data.</text>
</comment>
<keyword evidence="5" id="KW-0547">Nucleotide-binding</keyword>
<keyword evidence="13" id="KW-0418">Kinase</keyword>
<dbReference type="SUPFAM" id="SSF56112">
    <property type="entry name" value="Protein kinase-like (PK-like)"/>
    <property type="match status" value="1"/>
</dbReference>
<dbReference type="InterPro" id="IPR011047">
    <property type="entry name" value="Quinoprotein_ADH-like_sf"/>
</dbReference>
<proteinExistence type="predicted"/>
<feature type="domain" description="KEN" evidence="12">
    <location>
        <begin position="1103"/>
        <end position="1236"/>
    </location>
</feature>
<dbReference type="Gene3D" id="3.10.120.10">
    <property type="entry name" value="Cytochrome b5-like heme/steroid binding domain"/>
    <property type="match status" value="1"/>
</dbReference>
<dbReference type="PROSITE" id="PS50011">
    <property type="entry name" value="PROTEIN_KINASE_DOM"/>
    <property type="match status" value="1"/>
</dbReference>
<evidence type="ECO:0000256" key="9">
    <source>
        <dbReference type="SAM" id="MobiDB-lite"/>
    </source>
</evidence>
<dbReference type="Gene3D" id="3.30.200.20">
    <property type="entry name" value="Phosphorylase Kinase, domain 1"/>
    <property type="match status" value="1"/>
</dbReference>
<dbReference type="InterPro" id="IPR045133">
    <property type="entry name" value="IRE1/2-like"/>
</dbReference>
<keyword evidence="7 10" id="KW-1133">Transmembrane helix</keyword>
<evidence type="ECO:0000313" key="13">
    <source>
        <dbReference type="EMBL" id="KAL2916326.1"/>
    </source>
</evidence>
<dbReference type="SMART" id="SM00564">
    <property type="entry name" value="PQQ"/>
    <property type="match status" value="2"/>
</dbReference>
<dbReference type="Gene3D" id="1.20.1440.180">
    <property type="entry name" value="KEN domain"/>
    <property type="match status" value="1"/>
</dbReference>
<feature type="transmembrane region" description="Helical" evidence="10">
    <location>
        <begin position="613"/>
        <end position="633"/>
    </location>
</feature>
<feature type="compositionally biased region" description="Basic and acidic residues" evidence="9">
    <location>
        <begin position="740"/>
        <end position="751"/>
    </location>
</feature>
<reference evidence="13 14" key="1">
    <citation type="submission" date="2023-09" db="EMBL/GenBank/DDBJ databases">
        <title>Pangenome analysis of Batrachochytrium dendrobatidis and related Chytrids.</title>
        <authorList>
            <person name="Yacoub M.N."/>
            <person name="Stajich J.E."/>
            <person name="James T.Y."/>
        </authorList>
    </citation>
    <scope>NUCLEOTIDE SEQUENCE [LARGE SCALE GENOMIC DNA]</scope>
    <source>
        <strain evidence="13 14">JEL0888</strain>
    </source>
</reference>
<dbReference type="InterPro" id="IPR000719">
    <property type="entry name" value="Prot_kinase_dom"/>
</dbReference>
<dbReference type="Proteomes" id="UP001527925">
    <property type="component" value="Unassembled WGS sequence"/>
</dbReference>
<evidence type="ECO:0000256" key="3">
    <source>
        <dbReference type="ARBA" id="ARBA00022692"/>
    </source>
</evidence>
<dbReference type="SMART" id="SM00220">
    <property type="entry name" value="S_TKc"/>
    <property type="match status" value="1"/>
</dbReference>
<dbReference type="InterPro" id="IPR036400">
    <property type="entry name" value="Cyt_B5-like_heme/steroid_sf"/>
</dbReference>
<dbReference type="InterPro" id="IPR008271">
    <property type="entry name" value="Ser/Thr_kinase_AS"/>
</dbReference>
<organism evidence="13 14">
    <name type="scientific">Polyrhizophydium stewartii</name>
    <dbReference type="NCBI Taxonomy" id="2732419"/>
    <lineage>
        <taxon>Eukaryota</taxon>
        <taxon>Fungi</taxon>
        <taxon>Fungi incertae sedis</taxon>
        <taxon>Chytridiomycota</taxon>
        <taxon>Chytridiomycota incertae sedis</taxon>
        <taxon>Chytridiomycetes</taxon>
        <taxon>Rhizophydiales</taxon>
        <taxon>Rhizophydiales incertae sedis</taxon>
        <taxon>Polyrhizophydium</taxon>
    </lineage>
</organism>
<dbReference type="InterPro" id="IPR011009">
    <property type="entry name" value="Kinase-like_dom_sf"/>
</dbReference>
<feature type="domain" description="Protein kinase" evidence="11">
    <location>
        <begin position="781"/>
        <end position="1100"/>
    </location>
</feature>
<evidence type="ECO:0000259" key="12">
    <source>
        <dbReference type="PROSITE" id="PS51392"/>
    </source>
</evidence>
<feature type="compositionally biased region" description="Polar residues" evidence="9">
    <location>
        <begin position="535"/>
        <end position="546"/>
    </location>
</feature>
<dbReference type="Pfam" id="PF00173">
    <property type="entry name" value="Cyt-b5"/>
    <property type="match status" value="1"/>
</dbReference>
<dbReference type="EMBL" id="JADGIZ020000017">
    <property type="protein sequence ID" value="KAL2916326.1"/>
    <property type="molecule type" value="Genomic_DNA"/>
</dbReference>
<dbReference type="SMART" id="SM01117">
    <property type="entry name" value="Cyt-b5"/>
    <property type="match status" value="1"/>
</dbReference>
<keyword evidence="4" id="KW-0732">Signal</keyword>
<evidence type="ECO:0000256" key="5">
    <source>
        <dbReference type="ARBA" id="ARBA00022741"/>
    </source>
</evidence>
<dbReference type="Gene3D" id="1.10.510.10">
    <property type="entry name" value="Transferase(Phosphotransferase) domain 1"/>
    <property type="match status" value="1"/>
</dbReference>
<dbReference type="Pfam" id="PF00069">
    <property type="entry name" value="Pkinase"/>
    <property type="match status" value="2"/>
</dbReference>
<keyword evidence="8 10" id="KW-0472">Membrane</keyword>
<dbReference type="InterPro" id="IPR001199">
    <property type="entry name" value="Cyt_B5-like_heme/steroid-bd"/>
</dbReference>